<dbReference type="InterPro" id="IPR036278">
    <property type="entry name" value="Sialidase_sf"/>
</dbReference>
<evidence type="ECO:0000256" key="1">
    <source>
        <dbReference type="ARBA" id="ARBA00022737"/>
    </source>
</evidence>
<dbReference type="EMBL" id="QKOD01000010">
    <property type="protein sequence ID" value="RNJ42616.1"/>
    <property type="molecule type" value="Genomic_DNA"/>
</dbReference>
<dbReference type="InterPro" id="IPR052025">
    <property type="entry name" value="Xyloglucanase_GH74"/>
</dbReference>
<evidence type="ECO:0000259" key="3">
    <source>
        <dbReference type="Pfam" id="PF15902"/>
    </source>
</evidence>
<comment type="caution">
    <text evidence="4">The sequence shown here is derived from an EMBL/GenBank/DDBJ whole genome shotgun (WGS) entry which is preliminary data.</text>
</comment>
<dbReference type="SUPFAM" id="SSF50939">
    <property type="entry name" value="Sialidases"/>
    <property type="match status" value="2"/>
</dbReference>
<sequence>MSTQIRVTDPKSLEALKWRCIGPARGGRVVAVAGDHDNPMVFYFGACAGGVWKTIDGGVYWRCVSDGFFTSASVGALAVARSDSNVIYAGMGETTIRGDVSYGDGVYKSTDAGRSWTHLGLKETRHIGKICIHPYDPDIVYVAALGDAFGPNEERGVFRSKDGGKTWQKVLYRNPDAGAVDISMDPNNPRILFATTWQTRRSFWNLSSGGPGSGMFRSLDGGDTWEELSGRNGLPGGVLGKIGVSVSQAQCGRVYALLEAEGDKIGLYRTDDYGDRWVQISQNRDLMHRPFYYTHVFADPAHADTVYVTNLQMWKSIDGGASFTEVITPHGDNHDLWIDPVNPKRMIEGNDGGACVTFNGGTTWSSIYNQNTAQFYRIDVDDQYPYRVYATQQDNTAISVPSASEWGVITLGDCTYPGTGESGFIAVDPKDPDIVYCGAVGSSPGDCGALQRYDHRTRQIRLVSVWPEKISGMASKNMRYRFGWTFPITFSPHDQKILYIGGNHVFRSRDEGSSWTVISPDLSLNDQARQDHSGGVLTHDDSGAEVHATCASVVESPHRKGDIWASTDDGLVHVTRNDGAQWSNVTPEAMPELGYVGCVEISPHDADTVYVAATRYKLADYHPYLFRTKDGGKSWQSIVGDFPNGEITRVVRADPVRPGLLFAGTETGVFFSLDDGAHWSRMAGGLPVVPVYDLKIKGSDLVAGTHGRSFWILDDVTPLRELAADQKDVKLVSPRPTVRAKLNYCAETGYAKTVINYGPGWGIGAATEVVELEGGRTDRRYLDCGENPPNGAIVYYWLPDDAEGPVKLTFRDAADKPIIAFSSEDKDAPFHSKPGTNAGLHRFVWDLRHPRPAKLERSLVIQKYKPLAPEAEDPSGPAVVPGSYKVELQANGKSQTVGLTIVKDPRIATTEKEFAEQFELSQRLFGKLSALNQAVNRIRLLKRQLADVQKRLDDSDKSLGGRTQSLVGRLEAIEGVLIDIKRETPRDRDDRNPPGLNDKLIDLVNVVAIADAAPTLQARQVSDEIMSKVDGEIKKLDGLVTEEVTALNVALKNAGVELLGAGKA</sequence>
<keyword evidence="1" id="KW-0677">Repeat</keyword>
<dbReference type="RefSeq" id="WP_123169624.1">
    <property type="nucleotide sequence ID" value="NZ_QKOD01000010.1"/>
</dbReference>
<evidence type="ECO:0000313" key="5">
    <source>
        <dbReference type="Proteomes" id="UP000275436"/>
    </source>
</evidence>
<dbReference type="Gene3D" id="2.130.10.10">
    <property type="entry name" value="YVTN repeat-like/Quinoprotein amine dehydrogenase"/>
    <property type="match status" value="4"/>
</dbReference>
<dbReference type="CDD" id="cd15482">
    <property type="entry name" value="Sialidase_non-viral"/>
    <property type="match status" value="3"/>
</dbReference>
<evidence type="ECO:0000313" key="4">
    <source>
        <dbReference type="EMBL" id="RNJ42616.1"/>
    </source>
</evidence>
<dbReference type="InterPro" id="IPR031778">
    <property type="entry name" value="Sortilin_N"/>
</dbReference>
<evidence type="ECO:0000256" key="2">
    <source>
        <dbReference type="SAM" id="Coils"/>
    </source>
</evidence>
<keyword evidence="2" id="KW-0175">Coiled coil</keyword>
<feature type="domain" description="Sortilin N-terminal" evidence="3">
    <location>
        <begin position="106"/>
        <end position="229"/>
    </location>
</feature>
<accession>A0A3M9X4L1</accession>
<feature type="coiled-coil region" evidence="2">
    <location>
        <begin position="931"/>
        <end position="958"/>
    </location>
</feature>
<dbReference type="GO" id="GO:0016787">
    <property type="term" value="F:hydrolase activity"/>
    <property type="evidence" value="ECO:0007669"/>
    <property type="project" value="UniProtKB-KW"/>
</dbReference>
<dbReference type="Proteomes" id="UP000275436">
    <property type="component" value="Unassembled WGS sequence"/>
</dbReference>
<dbReference type="GO" id="GO:0010411">
    <property type="term" value="P:xyloglucan metabolic process"/>
    <property type="evidence" value="ECO:0007669"/>
    <property type="project" value="TreeGrafter"/>
</dbReference>
<dbReference type="PANTHER" id="PTHR43739">
    <property type="entry name" value="XYLOGLUCANASE (EUROFUNG)"/>
    <property type="match status" value="1"/>
</dbReference>
<dbReference type="AlphaFoldDB" id="A0A3M9X4L1"/>
<organism evidence="4 5">
    <name type="scientific">Mesorhizobium japonicum</name>
    <dbReference type="NCBI Taxonomy" id="2066070"/>
    <lineage>
        <taxon>Bacteria</taxon>
        <taxon>Pseudomonadati</taxon>
        <taxon>Pseudomonadota</taxon>
        <taxon>Alphaproteobacteria</taxon>
        <taxon>Hyphomicrobiales</taxon>
        <taxon>Phyllobacteriaceae</taxon>
        <taxon>Mesorhizobium</taxon>
    </lineage>
</organism>
<protein>
    <submittedName>
        <fullName evidence="4">Glycosyl hydrolase</fullName>
    </submittedName>
</protein>
<name>A0A3M9X4L1_9HYPH</name>
<gene>
    <name evidence="4" type="ORF">DNR46_28070</name>
</gene>
<dbReference type="PANTHER" id="PTHR43739:SF5">
    <property type="entry name" value="EXO-ALPHA-SIALIDASE"/>
    <property type="match status" value="1"/>
</dbReference>
<keyword evidence="4" id="KW-0378">Hydrolase</keyword>
<dbReference type="Pfam" id="PF15902">
    <property type="entry name" value="Sortilin-Vps10"/>
    <property type="match status" value="1"/>
</dbReference>
<proteinExistence type="predicted"/>
<reference evidence="4 5" key="1">
    <citation type="journal article" date="2018" name="Mol. Plant Microbe Interact.">
        <title>Taxonomically Different Co-Microsymbionts of a Relict Legume, Oxytropis popoviana, Have Complementary Sets of Symbiotic Genes and Together Increase the Efficiency of Plant Nodulation.</title>
        <authorList>
            <person name="Safronova V."/>
            <person name="Belimov A."/>
            <person name="Sazanova A."/>
            <person name="Chirak E."/>
            <person name="Verkhozina A."/>
            <person name="Kuznetsova I."/>
            <person name="Andronov E."/>
            <person name="Puhalsky J."/>
            <person name="Tikhonovich I."/>
        </authorList>
    </citation>
    <scope>NUCLEOTIDE SEQUENCE [LARGE SCALE GENOMIC DNA]</scope>
    <source>
        <strain evidence="4 5">Opo-235</strain>
    </source>
</reference>
<dbReference type="InterPro" id="IPR015943">
    <property type="entry name" value="WD40/YVTN_repeat-like_dom_sf"/>
</dbReference>